<evidence type="ECO:0000313" key="2">
    <source>
        <dbReference type="Proteomes" id="UP001291623"/>
    </source>
</evidence>
<dbReference type="AlphaFoldDB" id="A0AAE1QSF5"/>
<protein>
    <submittedName>
        <fullName evidence="1">Uncharacterized protein</fullName>
    </submittedName>
</protein>
<reference evidence="1" key="1">
    <citation type="submission" date="2023-12" db="EMBL/GenBank/DDBJ databases">
        <title>Genome assembly of Anisodus tanguticus.</title>
        <authorList>
            <person name="Wang Y.-J."/>
        </authorList>
    </citation>
    <scope>NUCLEOTIDE SEQUENCE</scope>
    <source>
        <strain evidence="1">KB-2021</strain>
        <tissue evidence="1">Leaf</tissue>
    </source>
</reference>
<sequence length="116" mass="12747">MNSLDNKRRDANAFVEAEIFLPLQHRDSMVERRDANANFQKPKGYCLSGAAALINSTAAPPRGSSSEGVVRHGRVMKDTSAVNIDFDFKPPGLVFKGKNAVRLEIGETILLPNQLH</sequence>
<organism evidence="1 2">
    <name type="scientific">Anisodus tanguticus</name>
    <dbReference type="NCBI Taxonomy" id="243964"/>
    <lineage>
        <taxon>Eukaryota</taxon>
        <taxon>Viridiplantae</taxon>
        <taxon>Streptophyta</taxon>
        <taxon>Embryophyta</taxon>
        <taxon>Tracheophyta</taxon>
        <taxon>Spermatophyta</taxon>
        <taxon>Magnoliopsida</taxon>
        <taxon>eudicotyledons</taxon>
        <taxon>Gunneridae</taxon>
        <taxon>Pentapetalae</taxon>
        <taxon>asterids</taxon>
        <taxon>lamiids</taxon>
        <taxon>Solanales</taxon>
        <taxon>Solanaceae</taxon>
        <taxon>Solanoideae</taxon>
        <taxon>Hyoscyameae</taxon>
        <taxon>Anisodus</taxon>
    </lineage>
</organism>
<accession>A0AAE1QSF5</accession>
<comment type="caution">
    <text evidence="1">The sequence shown here is derived from an EMBL/GenBank/DDBJ whole genome shotgun (WGS) entry which is preliminary data.</text>
</comment>
<name>A0AAE1QSF5_9SOLA</name>
<dbReference type="Proteomes" id="UP001291623">
    <property type="component" value="Unassembled WGS sequence"/>
</dbReference>
<dbReference type="EMBL" id="JAVYJV010000023">
    <property type="protein sequence ID" value="KAK4339089.1"/>
    <property type="molecule type" value="Genomic_DNA"/>
</dbReference>
<proteinExistence type="predicted"/>
<evidence type="ECO:0000313" key="1">
    <source>
        <dbReference type="EMBL" id="KAK4339089.1"/>
    </source>
</evidence>
<keyword evidence="2" id="KW-1185">Reference proteome</keyword>
<gene>
    <name evidence="1" type="ORF">RND71_040551</name>
</gene>